<comment type="caution">
    <text evidence="2">The sequence shown here is derived from an EMBL/GenBank/DDBJ whole genome shotgun (WGS) entry which is preliminary data.</text>
</comment>
<dbReference type="GO" id="GO:0005737">
    <property type="term" value="C:cytoplasm"/>
    <property type="evidence" value="ECO:0007669"/>
    <property type="project" value="TreeGrafter"/>
</dbReference>
<proteinExistence type="predicted"/>
<dbReference type="Pfam" id="PF03568">
    <property type="entry name" value="Separin_C"/>
    <property type="match status" value="1"/>
</dbReference>
<evidence type="ECO:0000313" key="2">
    <source>
        <dbReference type="EMBL" id="KAH9290838.1"/>
    </source>
</evidence>
<accession>A0AA38C679</accession>
<dbReference type="InterPro" id="IPR005314">
    <property type="entry name" value="Peptidase_C50"/>
</dbReference>
<gene>
    <name evidence="2" type="ORF">KI387_034955</name>
</gene>
<dbReference type="Proteomes" id="UP000824469">
    <property type="component" value="Unassembled WGS sequence"/>
</dbReference>
<evidence type="ECO:0000313" key="3">
    <source>
        <dbReference type="Proteomes" id="UP000824469"/>
    </source>
</evidence>
<feature type="non-terminal residue" evidence="2">
    <location>
        <position position="1"/>
    </location>
</feature>
<reference evidence="2 3" key="1">
    <citation type="journal article" date="2021" name="Nat. Plants">
        <title>The Taxus genome provides insights into paclitaxel biosynthesis.</title>
        <authorList>
            <person name="Xiong X."/>
            <person name="Gou J."/>
            <person name="Liao Q."/>
            <person name="Li Y."/>
            <person name="Zhou Q."/>
            <person name="Bi G."/>
            <person name="Li C."/>
            <person name="Du R."/>
            <person name="Wang X."/>
            <person name="Sun T."/>
            <person name="Guo L."/>
            <person name="Liang H."/>
            <person name="Lu P."/>
            <person name="Wu Y."/>
            <person name="Zhang Z."/>
            <person name="Ro D.K."/>
            <person name="Shang Y."/>
            <person name="Huang S."/>
            <person name="Yan J."/>
        </authorList>
    </citation>
    <scope>NUCLEOTIDE SEQUENCE [LARGE SCALE GENOMIC DNA]</scope>
    <source>
        <strain evidence="2">Ta-2019</strain>
    </source>
</reference>
<dbReference type="GO" id="GO:0005634">
    <property type="term" value="C:nucleus"/>
    <property type="evidence" value="ECO:0007669"/>
    <property type="project" value="InterPro"/>
</dbReference>
<dbReference type="GO" id="GO:0051307">
    <property type="term" value="P:meiotic chromosome separation"/>
    <property type="evidence" value="ECO:0007669"/>
    <property type="project" value="TreeGrafter"/>
</dbReference>
<dbReference type="AlphaFoldDB" id="A0AA38C679"/>
<keyword evidence="3" id="KW-1185">Reference proteome</keyword>
<protein>
    <submittedName>
        <fullName evidence="2">Uncharacterized protein</fullName>
    </submittedName>
</protein>
<evidence type="ECO:0000256" key="1">
    <source>
        <dbReference type="SAM" id="MobiDB-lite"/>
    </source>
</evidence>
<dbReference type="EMBL" id="JAHRHJ020003813">
    <property type="protein sequence ID" value="KAH9290838.1"/>
    <property type="molecule type" value="Genomic_DNA"/>
</dbReference>
<dbReference type="PANTHER" id="PTHR12792:SF0">
    <property type="entry name" value="SEPARIN"/>
    <property type="match status" value="1"/>
</dbReference>
<dbReference type="GO" id="GO:0072686">
    <property type="term" value="C:mitotic spindle"/>
    <property type="evidence" value="ECO:0007669"/>
    <property type="project" value="TreeGrafter"/>
</dbReference>
<sequence>ELHHLNSRDLIERVQQVLRLTPDNLDSLQHFVADFFKSIPLPTIVCISLLDHRYASILVEQPFIYSSSAWIFLTRFNSNEPPVVLLLPIHSTFEGTRKDAEGNNLSSPYTAVNLEADDLEVAGEFSLLLEESRLSTSNALPVATNEEKNKWWQWRMQLDNRLGNLLRGIEDSWLGPWKCLLLGEPSEAAYCDALQTHMQDLKSMIDSTALNIGKEDFFPVDAGLLKALLSGVSSLSSNEIEKGICYLLQWKTFKHLQSPSLAQITSLDCSPKQNGKKSMRDSCLTHSIYEGSESQNIIGKAAKELTNAFQSAALKKNGYYKMCDKEPRKSSRQKKKQFKEEDSTES</sequence>
<name>A0AA38C679_TAXCH</name>
<feature type="region of interest" description="Disordered" evidence="1">
    <location>
        <begin position="324"/>
        <end position="346"/>
    </location>
</feature>
<dbReference type="GO" id="GO:0006508">
    <property type="term" value="P:proteolysis"/>
    <property type="evidence" value="ECO:0007669"/>
    <property type="project" value="InterPro"/>
</dbReference>
<feature type="non-terminal residue" evidence="2">
    <location>
        <position position="346"/>
    </location>
</feature>
<dbReference type="GO" id="GO:0004197">
    <property type="term" value="F:cysteine-type endopeptidase activity"/>
    <property type="evidence" value="ECO:0007669"/>
    <property type="project" value="InterPro"/>
</dbReference>
<dbReference type="PANTHER" id="PTHR12792">
    <property type="entry name" value="EXTRA SPINDLE POLES 1-RELATED"/>
    <property type="match status" value="1"/>
</dbReference>
<organism evidence="2 3">
    <name type="scientific">Taxus chinensis</name>
    <name type="common">Chinese yew</name>
    <name type="synonym">Taxus wallichiana var. chinensis</name>
    <dbReference type="NCBI Taxonomy" id="29808"/>
    <lineage>
        <taxon>Eukaryota</taxon>
        <taxon>Viridiplantae</taxon>
        <taxon>Streptophyta</taxon>
        <taxon>Embryophyta</taxon>
        <taxon>Tracheophyta</taxon>
        <taxon>Spermatophyta</taxon>
        <taxon>Pinopsida</taxon>
        <taxon>Pinidae</taxon>
        <taxon>Conifers II</taxon>
        <taxon>Cupressales</taxon>
        <taxon>Taxaceae</taxon>
        <taxon>Taxus</taxon>
    </lineage>
</organism>